<keyword evidence="5" id="KW-1185">Reference proteome</keyword>
<feature type="compositionally biased region" description="Low complexity" evidence="2">
    <location>
        <begin position="90"/>
        <end position="99"/>
    </location>
</feature>
<dbReference type="SMART" id="SM00240">
    <property type="entry name" value="FHA"/>
    <property type="match status" value="1"/>
</dbReference>
<dbReference type="InterPro" id="IPR008984">
    <property type="entry name" value="SMAD_FHA_dom_sf"/>
</dbReference>
<feature type="region of interest" description="Disordered" evidence="2">
    <location>
        <begin position="80"/>
        <end position="162"/>
    </location>
</feature>
<keyword evidence="1" id="KW-0597">Phosphoprotein</keyword>
<protein>
    <recommendedName>
        <fullName evidence="3">FHA domain-containing protein</fullName>
    </recommendedName>
</protein>
<dbReference type="AlphaFoldDB" id="A0A919R7T7"/>
<organism evidence="4 5">
    <name type="scientific">Sphaerisporangium rufum</name>
    <dbReference type="NCBI Taxonomy" id="1381558"/>
    <lineage>
        <taxon>Bacteria</taxon>
        <taxon>Bacillati</taxon>
        <taxon>Actinomycetota</taxon>
        <taxon>Actinomycetes</taxon>
        <taxon>Streptosporangiales</taxon>
        <taxon>Streptosporangiaceae</taxon>
        <taxon>Sphaerisporangium</taxon>
    </lineage>
</organism>
<feature type="compositionally biased region" description="Pro residues" evidence="2">
    <location>
        <begin position="131"/>
        <end position="144"/>
    </location>
</feature>
<sequence length="295" mass="29153">MMATCPQGHESADEEYCDICGALMSGAAAPAPGGSGQAGAPAGSGPAPAEAGPDGPCPDCGAPRTGRFCETCGYDFVLGGGRPSPPQERPAAPAAPAAPGGTTGSWRPAEPWRPAAPVPPAAPIAAETPAVPLPTPYPAAPPVAPDGAPSAAPSGQPAAPAAGWTAVIEADRAHYDEMVGQGGPDAAAVAFPPYCPPRSVPLTGAQVRIGRHSRSRSLRPEIDLSGPPEDPGVSHLHAVLLAGPDGGWSLVDPGSANGTLVDGEPAEVNVPVPLADGARVHLGAWTLITVRKAAS</sequence>
<feature type="region of interest" description="Disordered" evidence="2">
    <location>
        <begin position="30"/>
        <end position="53"/>
    </location>
</feature>
<feature type="domain" description="FHA" evidence="3">
    <location>
        <begin position="207"/>
        <end position="266"/>
    </location>
</feature>
<dbReference type="Proteomes" id="UP000655287">
    <property type="component" value="Unassembled WGS sequence"/>
</dbReference>
<evidence type="ECO:0000256" key="1">
    <source>
        <dbReference type="ARBA" id="ARBA00022553"/>
    </source>
</evidence>
<dbReference type="Pfam" id="PF00498">
    <property type="entry name" value="FHA"/>
    <property type="match status" value="1"/>
</dbReference>
<dbReference type="Gene3D" id="2.60.200.20">
    <property type="match status" value="1"/>
</dbReference>
<accession>A0A919R7T7</accession>
<dbReference type="SUPFAM" id="SSF49879">
    <property type="entry name" value="SMAD/FHA domain"/>
    <property type="match status" value="1"/>
</dbReference>
<evidence type="ECO:0000313" key="4">
    <source>
        <dbReference type="EMBL" id="GII78802.1"/>
    </source>
</evidence>
<feature type="region of interest" description="Disordered" evidence="2">
    <location>
        <begin position="211"/>
        <end position="230"/>
    </location>
</feature>
<evidence type="ECO:0000259" key="3">
    <source>
        <dbReference type="PROSITE" id="PS50006"/>
    </source>
</evidence>
<dbReference type="InterPro" id="IPR000253">
    <property type="entry name" value="FHA_dom"/>
</dbReference>
<gene>
    <name evidence="4" type="ORF">Sru01_37840</name>
</gene>
<feature type="compositionally biased region" description="Low complexity" evidence="2">
    <location>
        <begin position="145"/>
        <end position="162"/>
    </location>
</feature>
<dbReference type="RefSeq" id="WP_239137546.1">
    <property type="nucleotide sequence ID" value="NZ_BOOU01000053.1"/>
</dbReference>
<dbReference type="CDD" id="cd00060">
    <property type="entry name" value="FHA"/>
    <property type="match status" value="1"/>
</dbReference>
<evidence type="ECO:0000256" key="2">
    <source>
        <dbReference type="SAM" id="MobiDB-lite"/>
    </source>
</evidence>
<comment type="caution">
    <text evidence="4">The sequence shown here is derived from an EMBL/GenBank/DDBJ whole genome shotgun (WGS) entry which is preliminary data.</text>
</comment>
<dbReference type="EMBL" id="BOOU01000053">
    <property type="protein sequence ID" value="GII78802.1"/>
    <property type="molecule type" value="Genomic_DNA"/>
</dbReference>
<name>A0A919R7T7_9ACTN</name>
<dbReference type="PROSITE" id="PS50006">
    <property type="entry name" value="FHA_DOMAIN"/>
    <property type="match status" value="1"/>
</dbReference>
<reference evidence="4" key="1">
    <citation type="submission" date="2021-01" db="EMBL/GenBank/DDBJ databases">
        <title>Whole genome shotgun sequence of Sphaerisporangium rufum NBRC 109079.</title>
        <authorList>
            <person name="Komaki H."/>
            <person name="Tamura T."/>
        </authorList>
    </citation>
    <scope>NUCLEOTIDE SEQUENCE</scope>
    <source>
        <strain evidence="4">NBRC 109079</strain>
    </source>
</reference>
<evidence type="ECO:0000313" key="5">
    <source>
        <dbReference type="Proteomes" id="UP000655287"/>
    </source>
</evidence>
<proteinExistence type="predicted"/>